<dbReference type="CDD" id="cd07323">
    <property type="entry name" value="LAM"/>
    <property type="match status" value="1"/>
</dbReference>
<dbReference type="PANTHER" id="PTHR22792:SF155">
    <property type="entry name" value="LA-RELATED PROTEIN 1C-LIKE"/>
    <property type="match status" value="1"/>
</dbReference>
<keyword evidence="4" id="KW-1133">Transmembrane helix</keyword>
<gene>
    <name evidence="6" type="ORF">C3L33_11180</name>
</gene>
<evidence type="ECO:0000313" key="7">
    <source>
        <dbReference type="Proteomes" id="UP000428333"/>
    </source>
</evidence>
<feature type="non-terminal residue" evidence="6">
    <location>
        <position position="1"/>
    </location>
</feature>
<dbReference type="PROSITE" id="PS50961">
    <property type="entry name" value="HTH_LA"/>
    <property type="match status" value="1"/>
</dbReference>
<accession>A0A6A4LKR2</accession>
<dbReference type="Proteomes" id="UP000428333">
    <property type="component" value="Linkage Group LG06"/>
</dbReference>
<dbReference type="SUPFAM" id="SSF46785">
    <property type="entry name" value="Winged helix' DNA-binding domain"/>
    <property type="match status" value="1"/>
</dbReference>
<keyword evidence="7" id="KW-1185">Reference proteome</keyword>
<dbReference type="SMART" id="SM00715">
    <property type="entry name" value="LA"/>
    <property type="match status" value="1"/>
</dbReference>
<dbReference type="PANTHER" id="PTHR22792">
    <property type="entry name" value="LUPUS LA PROTEIN-RELATED"/>
    <property type="match status" value="1"/>
</dbReference>
<feature type="compositionally biased region" description="Polar residues" evidence="3">
    <location>
        <begin position="205"/>
        <end position="217"/>
    </location>
</feature>
<feature type="transmembrane region" description="Helical" evidence="4">
    <location>
        <begin position="370"/>
        <end position="392"/>
    </location>
</feature>
<feature type="region of interest" description="Disordered" evidence="3">
    <location>
        <begin position="1"/>
        <end position="162"/>
    </location>
</feature>
<feature type="compositionally biased region" description="Low complexity" evidence="3">
    <location>
        <begin position="117"/>
        <end position="130"/>
    </location>
</feature>
<evidence type="ECO:0000256" key="3">
    <source>
        <dbReference type="SAM" id="MobiDB-lite"/>
    </source>
</evidence>
<name>A0A6A4LKR2_9ERIC</name>
<dbReference type="InterPro" id="IPR006630">
    <property type="entry name" value="La_HTH"/>
</dbReference>
<feature type="region of interest" description="Disordered" evidence="3">
    <location>
        <begin position="205"/>
        <end position="242"/>
    </location>
</feature>
<evidence type="ECO:0000259" key="5">
    <source>
        <dbReference type="PROSITE" id="PS50961"/>
    </source>
</evidence>
<dbReference type="Pfam" id="PF05383">
    <property type="entry name" value="La"/>
    <property type="match status" value="1"/>
</dbReference>
<dbReference type="OrthoDB" id="340227at2759"/>
<dbReference type="InterPro" id="IPR036390">
    <property type="entry name" value="WH_DNA-bd_sf"/>
</dbReference>
<comment type="caution">
    <text evidence="6">The sequence shown here is derived from an EMBL/GenBank/DDBJ whole genome shotgun (WGS) entry which is preliminary data.</text>
</comment>
<reference evidence="6 7" key="1">
    <citation type="journal article" date="2019" name="Genome Biol. Evol.">
        <title>The Rhododendron genome and chromosomal organization provide insight into shared whole-genome duplications across the heath family (Ericaceae).</title>
        <authorList>
            <person name="Soza V.L."/>
            <person name="Lindsley D."/>
            <person name="Waalkes A."/>
            <person name="Ramage E."/>
            <person name="Patwardhan R.P."/>
            <person name="Burton J.N."/>
            <person name="Adey A."/>
            <person name="Kumar A."/>
            <person name="Qiu R."/>
            <person name="Shendure J."/>
            <person name="Hall B."/>
        </authorList>
    </citation>
    <scope>NUCLEOTIDE SEQUENCE [LARGE SCALE GENOMIC DNA]</scope>
    <source>
        <strain evidence="6">RSF 1966-606</strain>
    </source>
</reference>
<dbReference type="GO" id="GO:0003723">
    <property type="term" value="F:RNA binding"/>
    <property type="evidence" value="ECO:0007669"/>
    <property type="project" value="UniProtKB-UniRule"/>
</dbReference>
<keyword evidence="4" id="KW-0472">Membrane</keyword>
<evidence type="ECO:0000313" key="6">
    <source>
        <dbReference type="EMBL" id="KAE9456921.1"/>
    </source>
</evidence>
<feature type="compositionally biased region" description="Polar residues" evidence="3">
    <location>
        <begin position="82"/>
        <end position="110"/>
    </location>
</feature>
<evidence type="ECO:0000256" key="1">
    <source>
        <dbReference type="ARBA" id="ARBA00022884"/>
    </source>
</evidence>
<dbReference type="InterPro" id="IPR045180">
    <property type="entry name" value="La_dom_prot"/>
</dbReference>
<organism evidence="6 7">
    <name type="scientific">Rhododendron williamsianum</name>
    <dbReference type="NCBI Taxonomy" id="262921"/>
    <lineage>
        <taxon>Eukaryota</taxon>
        <taxon>Viridiplantae</taxon>
        <taxon>Streptophyta</taxon>
        <taxon>Embryophyta</taxon>
        <taxon>Tracheophyta</taxon>
        <taxon>Spermatophyta</taxon>
        <taxon>Magnoliopsida</taxon>
        <taxon>eudicotyledons</taxon>
        <taxon>Gunneridae</taxon>
        <taxon>Pentapetalae</taxon>
        <taxon>asterids</taxon>
        <taxon>Ericales</taxon>
        <taxon>Ericaceae</taxon>
        <taxon>Ericoideae</taxon>
        <taxon>Rhodoreae</taxon>
        <taxon>Rhododendron</taxon>
    </lineage>
</organism>
<feature type="region of interest" description="Disordered" evidence="3">
    <location>
        <begin position="250"/>
        <end position="269"/>
    </location>
</feature>
<sequence length="553" mass="59953">MAQLVRGEQEPVSPQPEEATSPGSSSASKETYHEDSDGNHSNVGHPKKPAWSKPLNGVVSVGGPVMGDAVSWPALSEATKAPSKSTPDFSNPSESITASQAKTDSSNSIHNQKKHSNTNSNPNSTTNPKSPRQRSSKRGGGTRPGPVQNGFIRAPLPPPPMPLPPPPPIFPVFEIPYGALPPVPDYFPYNGSNWEGMPMGSFVPPSNSVNYQSSPRNSSRRGNFGGHHNGRNASRSSNVRDVRVPQQIAPPRGFLRPAPPPPPPPGSIPFLRPHSVGPFGYPMGFDMPFPFVYVPTPPLESFNEVPFAAQSPPMPPLPSTVLDDTMRASLINQIDYYFCDDNLSRDDFLRSKMDEEGWVPISLIAGFPKVIIEFSCFLSLVYGTFVITLIFGKCILLQVDSRTCALDLGSGRALPSSVRLTTKDIALVLHFEVQQWTKDIELIIDSLKASSVVEVQPYKVRRRDEWKKWVCTPSRFAAGSGFQSTMGSTEKTITSSLLKVTLDEAAANESSIMSEADSSAKVVPRTSKSEEFTGHSNLANGETMIEASCSSHI</sequence>
<feature type="domain" description="HTH La-type RNA-binding" evidence="5">
    <location>
        <begin position="320"/>
        <end position="472"/>
    </location>
</feature>
<dbReference type="Gene3D" id="1.10.10.10">
    <property type="entry name" value="Winged helix-like DNA-binding domain superfamily/Winged helix DNA-binding domain"/>
    <property type="match status" value="1"/>
</dbReference>
<dbReference type="AlphaFoldDB" id="A0A6A4LKR2"/>
<evidence type="ECO:0000256" key="4">
    <source>
        <dbReference type="SAM" id="Phobius"/>
    </source>
</evidence>
<dbReference type="InterPro" id="IPR036388">
    <property type="entry name" value="WH-like_DNA-bd_sf"/>
</dbReference>
<keyword evidence="1 2" id="KW-0694">RNA-binding</keyword>
<evidence type="ECO:0000256" key="2">
    <source>
        <dbReference type="PROSITE-ProRule" id="PRU00332"/>
    </source>
</evidence>
<proteinExistence type="predicted"/>
<dbReference type="EMBL" id="QEFC01001551">
    <property type="protein sequence ID" value="KAE9456921.1"/>
    <property type="molecule type" value="Genomic_DNA"/>
</dbReference>
<feature type="compositionally biased region" description="Pro residues" evidence="3">
    <location>
        <begin position="257"/>
        <end position="267"/>
    </location>
</feature>
<protein>
    <recommendedName>
        <fullName evidence="5">HTH La-type RNA-binding domain-containing protein</fullName>
    </recommendedName>
</protein>
<keyword evidence="4" id="KW-0812">Transmembrane</keyword>